<dbReference type="EMBL" id="FOXB01000005">
    <property type="protein sequence ID" value="SFP05088.1"/>
    <property type="molecule type" value="Genomic_DNA"/>
</dbReference>
<keyword evidence="4" id="KW-1185">Reference proteome</keyword>
<evidence type="ECO:0000313" key="4">
    <source>
        <dbReference type="Proteomes" id="UP000199227"/>
    </source>
</evidence>
<proteinExistence type="predicted"/>
<evidence type="ECO:0000256" key="1">
    <source>
        <dbReference type="SAM" id="Phobius"/>
    </source>
</evidence>
<keyword evidence="1" id="KW-1133">Transmembrane helix</keyword>
<dbReference type="InterPro" id="IPR001478">
    <property type="entry name" value="PDZ"/>
</dbReference>
<keyword evidence="1" id="KW-0812">Transmembrane</keyword>
<dbReference type="Pfam" id="PF17820">
    <property type="entry name" value="PDZ_6"/>
    <property type="match status" value="1"/>
</dbReference>
<dbReference type="InterPro" id="IPR036034">
    <property type="entry name" value="PDZ_sf"/>
</dbReference>
<dbReference type="SMART" id="SM00228">
    <property type="entry name" value="PDZ"/>
    <property type="match status" value="1"/>
</dbReference>
<gene>
    <name evidence="3" type="ORF">SAMN05216234_10531</name>
</gene>
<reference evidence="3 4" key="1">
    <citation type="submission" date="2016-10" db="EMBL/GenBank/DDBJ databases">
        <authorList>
            <person name="de Groot N.N."/>
        </authorList>
    </citation>
    <scope>NUCLEOTIDE SEQUENCE [LARGE SCALE GENOMIC DNA]</scope>
    <source>
        <strain evidence="3 4">EP1-55-1</strain>
    </source>
</reference>
<dbReference type="RefSeq" id="WP_177201962.1">
    <property type="nucleotide sequence ID" value="NZ_FOXB01000005.1"/>
</dbReference>
<accession>A0A1I5M625</accession>
<feature type="domain" description="PDZ" evidence="2">
    <location>
        <begin position="184"/>
        <end position="259"/>
    </location>
</feature>
<keyword evidence="1" id="KW-0472">Membrane</keyword>
<dbReference type="SUPFAM" id="SSF50156">
    <property type="entry name" value="PDZ domain-like"/>
    <property type="match status" value="1"/>
</dbReference>
<dbReference type="Gene3D" id="2.30.42.10">
    <property type="match status" value="1"/>
</dbReference>
<name>A0A1I5M625_9BACT</name>
<feature type="transmembrane region" description="Helical" evidence="1">
    <location>
        <begin position="12"/>
        <end position="33"/>
    </location>
</feature>
<sequence length="269" mass="31180">MIKLSENSISLIFRLIIIFVVIKAIMVGLLMTLPHTGVTKITVPDVTPPYTRFNIKNAFYTTNSKTKKEDVKPKQPLYKIDDMELTGIYMESKKSGFVVFYDKKDKEQHILSVGETYKGYKLDSLSKYEAIFIRNNQHYKLSFKDDSSIPVEPKKILTQTDEEEPVRLVPKNLVKKYSTDFKAIWKDISIKEIIKHGKIAGFKIQSVKKGSVFSQLGLQKGDIIVEVNDKPIKTYKAAFDIYKNINKYRDLKIKILRNGIEKEFNYEIY</sequence>
<dbReference type="Proteomes" id="UP000199227">
    <property type="component" value="Unassembled WGS sequence"/>
</dbReference>
<dbReference type="InterPro" id="IPR041489">
    <property type="entry name" value="PDZ_6"/>
</dbReference>
<dbReference type="AlphaFoldDB" id="A0A1I5M625"/>
<dbReference type="STRING" id="223786.SAMN05216234_10531"/>
<evidence type="ECO:0000259" key="2">
    <source>
        <dbReference type="SMART" id="SM00228"/>
    </source>
</evidence>
<protein>
    <submittedName>
        <fullName evidence="3">Type II secretion system protein C</fullName>
    </submittedName>
</protein>
<evidence type="ECO:0000313" key="3">
    <source>
        <dbReference type="EMBL" id="SFP05088.1"/>
    </source>
</evidence>
<organism evidence="3 4">
    <name type="scientific">Hydrogenimonas thermophila</name>
    <dbReference type="NCBI Taxonomy" id="223786"/>
    <lineage>
        <taxon>Bacteria</taxon>
        <taxon>Pseudomonadati</taxon>
        <taxon>Campylobacterota</taxon>
        <taxon>Epsilonproteobacteria</taxon>
        <taxon>Campylobacterales</taxon>
        <taxon>Hydrogenimonadaceae</taxon>
        <taxon>Hydrogenimonas</taxon>
    </lineage>
</organism>